<organism evidence="1 2">
    <name type="scientific">Vreelandella lionensis</name>
    <dbReference type="NCBI Taxonomy" id="1144478"/>
    <lineage>
        <taxon>Bacteria</taxon>
        <taxon>Pseudomonadati</taxon>
        <taxon>Pseudomonadota</taxon>
        <taxon>Gammaproteobacteria</taxon>
        <taxon>Oceanospirillales</taxon>
        <taxon>Halomonadaceae</taxon>
        <taxon>Vreelandella</taxon>
    </lineage>
</organism>
<protein>
    <submittedName>
        <fullName evidence="1">Uncharacterized protein</fullName>
    </submittedName>
</protein>
<accession>A0ABW8BNV1</accession>
<keyword evidence="2" id="KW-1185">Reference proteome</keyword>
<dbReference type="EMBL" id="JBITWC010000003">
    <property type="protein sequence ID" value="MFI8748890.1"/>
    <property type="molecule type" value="Genomic_DNA"/>
</dbReference>
<sequence length="171" mass="19079">MTQPTHTHRESGGKFAELQQYMGTGPLLEGHWLIVYEDLDKGIQSITTQDDWLNNWRPLHPDDCPVCLGSGHDHIKGNKDRPCGHCYGLGKVRADGEAANDLWELATVATGIIERQHAELHQLRQIANNPAVQALLDQQRQQVITDSVGRQYQEWSDGHGHGPGGQRYTGD</sequence>
<evidence type="ECO:0000313" key="2">
    <source>
        <dbReference type="Proteomes" id="UP001614338"/>
    </source>
</evidence>
<dbReference type="Proteomes" id="UP001614338">
    <property type="component" value="Unassembled WGS sequence"/>
</dbReference>
<name>A0ABW8BNV1_9GAMM</name>
<comment type="caution">
    <text evidence="1">The sequence shown here is derived from an EMBL/GenBank/DDBJ whole genome shotgun (WGS) entry which is preliminary data.</text>
</comment>
<gene>
    <name evidence="1" type="ORF">ACIGG6_02625</name>
</gene>
<dbReference type="RefSeq" id="WP_399841970.1">
    <property type="nucleotide sequence ID" value="NZ_JBITWC010000003.1"/>
</dbReference>
<evidence type="ECO:0000313" key="1">
    <source>
        <dbReference type="EMBL" id="MFI8748890.1"/>
    </source>
</evidence>
<reference evidence="1 2" key="1">
    <citation type="submission" date="2024-10" db="EMBL/GenBank/DDBJ databases">
        <title>The Natural Products Discovery Center: Release of the First 8490 Sequenced Strains for Exploring Actinobacteria Biosynthetic Diversity.</title>
        <authorList>
            <person name="Kalkreuter E."/>
            <person name="Kautsar S.A."/>
            <person name="Yang D."/>
            <person name="Bader C.D."/>
            <person name="Teijaro C.N."/>
            <person name="Fluegel L."/>
            <person name="Davis C.M."/>
            <person name="Simpson J.R."/>
            <person name="Lauterbach L."/>
            <person name="Steele A.D."/>
            <person name="Gui C."/>
            <person name="Meng S."/>
            <person name="Li G."/>
            <person name="Viehrig K."/>
            <person name="Ye F."/>
            <person name="Su P."/>
            <person name="Kiefer A.F."/>
            <person name="Nichols A."/>
            <person name="Cepeda A.J."/>
            <person name="Yan W."/>
            <person name="Fan B."/>
            <person name="Jiang Y."/>
            <person name="Adhikari A."/>
            <person name="Zheng C.-J."/>
            <person name="Schuster L."/>
            <person name="Cowan T.M."/>
            <person name="Smanski M.J."/>
            <person name="Chevrette M.G."/>
            <person name="De Carvalho L.P.S."/>
            <person name="Shen B."/>
        </authorList>
    </citation>
    <scope>NUCLEOTIDE SEQUENCE [LARGE SCALE GENOMIC DNA]</scope>
    <source>
        <strain evidence="1 2">NPDC077409</strain>
    </source>
</reference>
<proteinExistence type="predicted"/>